<keyword evidence="6" id="KW-0469">Meiosis</keyword>
<dbReference type="SUPFAM" id="SSF52540">
    <property type="entry name" value="P-loop containing nucleoside triphosphate hydrolases"/>
    <property type="match status" value="1"/>
</dbReference>
<dbReference type="FunFam" id="3.40.50.300:FF:000870">
    <property type="entry name" value="MutS protein homolog 4"/>
    <property type="match status" value="1"/>
</dbReference>
<evidence type="ECO:0000259" key="11">
    <source>
        <dbReference type="PROSITE" id="PS00486"/>
    </source>
</evidence>
<dbReference type="SUPFAM" id="SSF53150">
    <property type="entry name" value="DNA repair protein MutS, domain II"/>
    <property type="match status" value="1"/>
</dbReference>
<dbReference type="GO" id="GO:0030983">
    <property type="term" value="F:mismatched DNA binding"/>
    <property type="evidence" value="ECO:0007669"/>
    <property type="project" value="InterPro"/>
</dbReference>
<dbReference type="GO" id="GO:0005634">
    <property type="term" value="C:nucleus"/>
    <property type="evidence" value="ECO:0007669"/>
    <property type="project" value="TreeGrafter"/>
</dbReference>
<keyword evidence="5" id="KW-0238">DNA-binding</keyword>
<dbReference type="Gene3D" id="3.40.50.300">
    <property type="entry name" value="P-loop containing nucleotide triphosphate hydrolases"/>
    <property type="match status" value="1"/>
</dbReference>
<evidence type="ECO:0000256" key="10">
    <source>
        <dbReference type="SAM" id="MobiDB-lite"/>
    </source>
</evidence>
<sequence length="864" mass="96066">MSVTTTPYSRDYPSGNYSTPSCSYQPALSRYRTNRPRTAGGRPRTGVSTAAGDPVFTAALTESRGVAANIGLCFVSVSTGECILCEIQDSQTYVRTMHKLSVFDPNEILIPMTAMGPQKSKLARIVEENLPGATIIPVARKYFSEQAGMELIEQLAIPEDLPSAKISVNAKFYALSAAAALLQYTSLHNPFVPGSLRIKYQGSDGSMLIDFNSIRNLELIQNLVNPRSTLSLFGILIEFSNLDIFTGALNATVTPMGARLLRANVLQPLTDVSTINARLDAVQELLENEDMFFGVQTALKSFPDLDRLLTSLLATTNQPSLKHSEQRINDIIVLKHCLKAIVPVYQALEIASCNLLVAIRDLCSDGRIQDVQNLIDSIINEDTTYSKGALSLRNQRCYAVKSGVNGLLDVARQTYKETISDTIELSAQYRDEQMLPIHSKFESSRGFYLTLLASEVDGHNLDPNFINVFKKKKTLEFTTLELVKKNAKIRDSLDEVLLMSDNTIEQLTSDIRKEIGALYKTCEGLAMLDMIMSFAHNCTIRNYVRPEFTDTLAIKGGRHPIRETSHTERFIPNDVYMTQTTRFQIITGCNMSGKSTFLRQVALLTIMSQTGSLHVISCISIVNGSLFTRISMDDSIEVNSSTFALEMRETAFILQNVSKGSLVVIDELGRGTSNTDGVAITMAVCEGLVETRAHVLFATHFIILAKILENRSGVVNLHMEVETNDDNNLKMIYKITDGYNEEKHYGVKLLSDLLMEGLGIASIIPLPAVMFERAMEVSRELTKQADAKREDSRTGKIVKRRKMLLNLKELLIQAQSGVMDEQALWYMCHLLWEAQIKALVRESSESLCRRLQGVNQSRRSDASM</sequence>
<name>A0A1U7LMA1_NEOID</name>
<keyword evidence="13" id="KW-1185">Reference proteome</keyword>
<evidence type="ECO:0000256" key="7">
    <source>
        <dbReference type="ARBA" id="ARBA00025902"/>
    </source>
</evidence>
<evidence type="ECO:0000313" key="12">
    <source>
        <dbReference type="EMBL" id="OLL23713.1"/>
    </source>
</evidence>
<dbReference type="Pfam" id="PF05188">
    <property type="entry name" value="MutS_II"/>
    <property type="match status" value="1"/>
</dbReference>
<dbReference type="GO" id="GO:0006298">
    <property type="term" value="P:mismatch repair"/>
    <property type="evidence" value="ECO:0007669"/>
    <property type="project" value="InterPro"/>
</dbReference>
<dbReference type="GO" id="GO:0140664">
    <property type="term" value="F:ATP-dependent DNA damage sensor activity"/>
    <property type="evidence" value="ECO:0007669"/>
    <property type="project" value="InterPro"/>
</dbReference>
<evidence type="ECO:0000256" key="5">
    <source>
        <dbReference type="ARBA" id="ARBA00023125"/>
    </source>
</evidence>
<dbReference type="InterPro" id="IPR007696">
    <property type="entry name" value="DNA_mismatch_repair_MutS_core"/>
</dbReference>
<dbReference type="Gene3D" id="1.10.1420.10">
    <property type="match status" value="2"/>
</dbReference>
<dbReference type="InterPro" id="IPR036187">
    <property type="entry name" value="DNA_mismatch_repair_MutS_sf"/>
</dbReference>
<keyword evidence="4" id="KW-0067">ATP-binding</keyword>
<dbReference type="Pfam" id="PF05190">
    <property type="entry name" value="MutS_IV"/>
    <property type="match status" value="1"/>
</dbReference>
<dbReference type="EMBL" id="LXFE01001345">
    <property type="protein sequence ID" value="OLL23713.1"/>
    <property type="molecule type" value="Genomic_DNA"/>
</dbReference>
<evidence type="ECO:0000256" key="3">
    <source>
        <dbReference type="ARBA" id="ARBA00022741"/>
    </source>
</evidence>
<organism evidence="12 13">
    <name type="scientific">Neolecta irregularis (strain DAH-3)</name>
    <dbReference type="NCBI Taxonomy" id="1198029"/>
    <lineage>
        <taxon>Eukaryota</taxon>
        <taxon>Fungi</taxon>
        <taxon>Dikarya</taxon>
        <taxon>Ascomycota</taxon>
        <taxon>Taphrinomycotina</taxon>
        <taxon>Neolectales</taxon>
        <taxon>Neolectaceae</taxon>
        <taxon>Neolecta</taxon>
    </lineage>
</organism>
<comment type="subunit">
    <text evidence="7">Heterodimer consisting of MSH2-MSH3 (MutS beta). Forms a ternary complex with MutL alpha (MLH1-PMS1).</text>
</comment>
<evidence type="ECO:0000256" key="9">
    <source>
        <dbReference type="ARBA" id="ARBA00073774"/>
    </source>
</evidence>
<dbReference type="SUPFAM" id="SSF48334">
    <property type="entry name" value="DNA repair protein MutS, domain III"/>
    <property type="match status" value="1"/>
</dbReference>
<dbReference type="OrthoDB" id="276261at2759"/>
<dbReference type="InterPro" id="IPR007861">
    <property type="entry name" value="DNA_mismatch_repair_MutS_clamp"/>
</dbReference>
<dbReference type="InterPro" id="IPR017261">
    <property type="entry name" value="DNA_mismatch_repair_MutS/MSH"/>
</dbReference>
<dbReference type="Gene3D" id="3.30.420.110">
    <property type="entry name" value="MutS, connector domain"/>
    <property type="match status" value="1"/>
</dbReference>
<evidence type="ECO:0000313" key="13">
    <source>
        <dbReference type="Proteomes" id="UP000186594"/>
    </source>
</evidence>
<dbReference type="InterPro" id="IPR036678">
    <property type="entry name" value="MutS_con_dom_sf"/>
</dbReference>
<dbReference type="InterPro" id="IPR007860">
    <property type="entry name" value="DNA_mmatch_repair_MutS_con_dom"/>
</dbReference>
<dbReference type="Proteomes" id="UP000186594">
    <property type="component" value="Unassembled WGS sequence"/>
</dbReference>
<gene>
    <name evidence="12" type="ORF">NEOLI_002962</name>
</gene>
<evidence type="ECO:0000256" key="1">
    <source>
        <dbReference type="ARBA" id="ARBA00007094"/>
    </source>
</evidence>
<dbReference type="Pfam" id="PF00488">
    <property type="entry name" value="MutS_V"/>
    <property type="match status" value="1"/>
</dbReference>
<evidence type="ECO:0000256" key="8">
    <source>
        <dbReference type="ARBA" id="ARBA00029792"/>
    </source>
</evidence>
<dbReference type="GO" id="GO:0007131">
    <property type="term" value="P:reciprocal meiotic recombination"/>
    <property type="evidence" value="ECO:0007669"/>
    <property type="project" value="TreeGrafter"/>
</dbReference>
<dbReference type="GO" id="GO:0005524">
    <property type="term" value="F:ATP binding"/>
    <property type="evidence" value="ECO:0007669"/>
    <property type="project" value="UniProtKB-KW"/>
</dbReference>
<comment type="similarity">
    <text evidence="1">Belongs to the DNA mismatch repair MutS family. MSH3 subfamily.</text>
</comment>
<evidence type="ECO:0000256" key="6">
    <source>
        <dbReference type="ARBA" id="ARBA00023254"/>
    </source>
</evidence>
<dbReference type="OMA" id="KMTMLYK"/>
<dbReference type="PIRSF" id="PIRSF037677">
    <property type="entry name" value="DNA_mis_repair_Msh6"/>
    <property type="match status" value="1"/>
</dbReference>
<proteinExistence type="inferred from homology"/>
<dbReference type="AlphaFoldDB" id="A0A1U7LMA1"/>
<feature type="domain" description="DNA mismatch repair proteins mutS family" evidence="11">
    <location>
        <begin position="661"/>
        <end position="677"/>
    </location>
</feature>
<evidence type="ECO:0000256" key="4">
    <source>
        <dbReference type="ARBA" id="ARBA00022840"/>
    </source>
</evidence>
<dbReference type="InterPro" id="IPR027417">
    <property type="entry name" value="P-loop_NTPase"/>
</dbReference>
<comment type="caution">
    <text evidence="12">The sequence shown here is derived from an EMBL/GenBank/DDBJ whole genome shotgun (WGS) entry which is preliminary data.</text>
</comment>
<keyword evidence="3" id="KW-0547">Nucleotide-binding</keyword>
<dbReference type="SMART" id="SM00534">
    <property type="entry name" value="MUTSac"/>
    <property type="match status" value="1"/>
</dbReference>
<feature type="region of interest" description="Disordered" evidence="10">
    <location>
        <begin position="1"/>
        <end position="23"/>
    </location>
</feature>
<dbReference type="PROSITE" id="PS00486">
    <property type="entry name" value="DNA_MISMATCH_REPAIR_2"/>
    <property type="match status" value="1"/>
</dbReference>
<reference evidence="12 13" key="1">
    <citation type="submission" date="2016-04" db="EMBL/GenBank/DDBJ databases">
        <title>Evolutionary innovation and constraint leading to complex multicellularity in the Ascomycota.</title>
        <authorList>
            <person name="Cisse O."/>
            <person name="Nguyen A."/>
            <person name="Hewitt D.A."/>
            <person name="Jedd G."/>
            <person name="Stajich J.E."/>
        </authorList>
    </citation>
    <scope>NUCLEOTIDE SEQUENCE [LARGE SCALE GENOMIC DNA]</scope>
    <source>
        <strain evidence="12 13">DAH-3</strain>
    </source>
</reference>
<dbReference type="SMART" id="SM00533">
    <property type="entry name" value="MUTSd"/>
    <property type="match status" value="1"/>
</dbReference>
<dbReference type="InterPro" id="IPR000432">
    <property type="entry name" value="DNA_mismatch_repair_MutS_C"/>
</dbReference>
<dbReference type="InterPro" id="IPR045076">
    <property type="entry name" value="MutS"/>
</dbReference>
<dbReference type="PANTHER" id="PTHR11361">
    <property type="entry name" value="DNA MISMATCH REPAIR PROTEIN MUTS FAMILY MEMBER"/>
    <property type="match status" value="1"/>
</dbReference>
<dbReference type="PANTHER" id="PTHR11361:SF21">
    <property type="entry name" value="MUTS PROTEIN HOMOLOG 4"/>
    <property type="match status" value="1"/>
</dbReference>
<protein>
    <recommendedName>
        <fullName evidence="2 9">DNA mismatch repair protein MSH3</fullName>
    </recommendedName>
    <alternativeName>
        <fullName evidence="2 9">DNA mismatch repair protein MSH3</fullName>
    </alternativeName>
    <alternativeName>
        <fullName evidence="8">MutS protein homolog 3</fullName>
    </alternativeName>
</protein>
<dbReference type="STRING" id="1198029.A0A1U7LMA1"/>
<evidence type="ECO:0000256" key="2">
    <source>
        <dbReference type="ARBA" id="ARBA00022151"/>
    </source>
</evidence>
<accession>A0A1U7LMA1</accession>
<dbReference type="Pfam" id="PF05192">
    <property type="entry name" value="MutS_III"/>
    <property type="match status" value="1"/>
</dbReference>